<evidence type="ECO:0000259" key="8">
    <source>
        <dbReference type="Pfam" id="PF12704"/>
    </source>
</evidence>
<dbReference type="RefSeq" id="WP_378962850.1">
    <property type="nucleotide sequence ID" value="NZ_JBHRXC010000001.1"/>
</dbReference>
<evidence type="ECO:0000256" key="5">
    <source>
        <dbReference type="ARBA" id="ARBA00023136"/>
    </source>
</evidence>
<evidence type="ECO:0000313" key="9">
    <source>
        <dbReference type="EMBL" id="MFC4198804.1"/>
    </source>
</evidence>
<reference evidence="10" key="1">
    <citation type="journal article" date="2019" name="Int. J. Syst. Evol. Microbiol.">
        <title>The Global Catalogue of Microorganisms (GCM) 10K type strain sequencing project: providing services to taxonomists for standard genome sequencing and annotation.</title>
        <authorList>
            <consortium name="The Broad Institute Genomics Platform"/>
            <consortium name="The Broad Institute Genome Sequencing Center for Infectious Disease"/>
            <person name="Wu L."/>
            <person name="Ma J."/>
        </authorList>
    </citation>
    <scope>NUCLEOTIDE SEQUENCE [LARGE SCALE GENOMIC DNA]</scope>
    <source>
        <strain evidence="10">CCM 8689</strain>
    </source>
</reference>
<feature type="transmembrane region" description="Helical" evidence="6">
    <location>
        <begin position="21"/>
        <end position="43"/>
    </location>
</feature>
<evidence type="ECO:0000259" key="7">
    <source>
        <dbReference type="Pfam" id="PF02687"/>
    </source>
</evidence>
<dbReference type="InterPro" id="IPR050250">
    <property type="entry name" value="Macrolide_Exporter_MacB"/>
</dbReference>
<dbReference type="Pfam" id="PF12704">
    <property type="entry name" value="MacB_PCD"/>
    <property type="match status" value="2"/>
</dbReference>
<name>A0ABV8NSU3_9SPHI</name>
<dbReference type="Pfam" id="PF02687">
    <property type="entry name" value="FtsX"/>
    <property type="match status" value="2"/>
</dbReference>
<dbReference type="InterPro" id="IPR003838">
    <property type="entry name" value="ABC3_permease_C"/>
</dbReference>
<evidence type="ECO:0000256" key="1">
    <source>
        <dbReference type="ARBA" id="ARBA00004651"/>
    </source>
</evidence>
<sequence>MFKLNLKIAFRNLWKDKMVSLINIIGLATGLAACVLLLLYANYELSYDRQGRDSNKVYQVMTNFQDAEGKITNTGGSAGDGIAEAIREEIPQVDKIARVGGGDRSVISNKQKLFKRKDFFADPQILDIFQYEFIVGNPKTALNSPDGVILTSETAKLLFGTVDVLGRVVRYKNSRDLKVTGVIKDLPKNMSLRFDYLMSWDFFKSINDYVRNPGWGNFNFLAFAKVDEPRNIDFINSSVKKLFNENYKDQKAENFLFPFSDIHLHGEFLAGRSIGGAIERVYLFIGLGLGILLIACINFMNLATARSARRAKEVGIKKTIGASRISLVIQFLMEAFLLTILSILIAIIIVETTLPFFNNLLEVGIQIPYSSAAYWMGILLVTLFTGGISGAYPAIYLSAFNPHSAIVNKNGRSNLFSVNVRQLLVVIQFSFAIVLLIATLVIYRQLQFIKNRPIGYSTSLLAEIPQDYQFLTKFEILKSQLINSGAAVSVNQSSQSMTGVSNWFYGLKWPGMEDKGKEIVFNRLQTQYDFLKTTGVELIEGRDFSKDFASDTAGVMLSQKAVKMMQLKKPLGKNIDLFGQKLQVIGVFKDFIWDSPYHSGRPMIINFSKSEGGNINVRLNPNNSLSHNVELIGAIAKNIDKDYPLEISFVDDLLSQKLQSEKVLGLLANVFGGIAILISCLGLYSLVSYSAEQRTKEFGVRRVLGASVASIIQLLSFSFLKMVLISAVISVPIAYFLMKEWLNGFEFQVGLSLSVFLISIFMTILIAFITVFFQAYKAATANPVSALKYE</sequence>
<evidence type="ECO:0000256" key="4">
    <source>
        <dbReference type="ARBA" id="ARBA00022989"/>
    </source>
</evidence>
<feature type="domain" description="ABC3 transporter permease C-terminal" evidence="7">
    <location>
        <begin position="287"/>
        <end position="401"/>
    </location>
</feature>
<dbReference type="EMBL" id="JBHSBY010000143">
    <property type="protein sequence ID" value="MFC4198804.1"/>
    <property type="molecule type" value="Genomic_DNA"/>
</dbReference>
<feature type="domain" description="MacB-like periplasmic core" evidence="8">
    <location>
        <begin position="20"/>
        <end position="209"/>
    </location>
</feature>
<comment type="subcellular location">
    <subcellularLocation>
        <location evidence="1">Cell membrane</location>
        <topology evidence="1">Multi-pass membrane protein</topology>
    </subcellularLocation>
</comment>
<dbReference type="Proteomes" id="UP001595792">
    <property type="component" value="Unassembled WGS sequence"/>
</dbReference>
<keyword evidence="4 6" id="KW-1133">Transmembrane helix</keyword>
<accession>A0ABV8NSU3</accession>
<proteinExistence type="predicted"/>
<evidence type="ECO:0000313" key="10">
    <source>
        <dbReference type="Proteomes" id="UP001595792"/>
    </source>
</evidence>
<protein>
    <submittedName>
        <fullName evidence="9">ABC transporter permease</fullName>
    </submittedName>
</protein>
<feature type="transmembrane region" description="Helical" evidence="6">
    <location>
        <begin position="372"/>
        <end position="399"/>
    </location>
</feature>
<comment type="caution">
    <text evidence="9">The sequence shown here is derived from an EMBL/GenBank/DDBJ whole genome shotgun (WGS) entry which is preliminary data.</text>
</comment>
<feature type="domain" description="MacB-like periplasmic core" evidence="8">
    <location>
        <begin position="509"/>
        <end position="624"/>
    </location>
</feature>
<gene>
    <name evidence="9" type="ORF">ACFOUY_19010</name>
</gene>
<keyword evidence="10" id="KW-1185">Reference proteome</keyword>
<dbReference type="PROSITE" id="PS51257">
    <property type="entry name" value="PROKAR_LIPOPROTEIN"/>
    <property type="match status" value="1"/>
</dbReference>
<keyword evidence="5 6" id="KW-0472">Membrane</keyword>
<feature type="transmembrane region" description="Helical" evidence="6">
    <location>
        <begin position="420"/>
        <end position="443"/>
    </location>
</feature>
<feature type="transmembrane region" description="Helical" evidence="6">
    <location>
        <begin position="663"/>
        <end position="687"/>
    </location>
</feature>
<keyword evidence="2" id="KW-1003">Cell membrane</keyword>
<feature type="domain" description="ABC3 transporter permease C-terminal" evidence="7">
    <location>
        <begin position="669"/>
        <end position="783"/>
    </location>
</feature>
<feature type="transmembrane region" description="Helical" evidence="6">
    <location>
        <begin position="325"/>
        <end position="350"/>
    </location>
</feature>
<evidence type="ECO:0000256" key="6">
    <source>
        <dbReference type="SAM" id="Phobius"/>
    </source>
</evidence>
<feature type="transmembrane region" description="Helical" evidence="6">
    <location>
        <begin position="749"/>
        <end position="773"/>
    </location>
</feature>
<dbReference type="InterPro" id="IPR025857">
    <property type="entry name" value="MacB_PCD"/>
</dbReference>
<keyword evidence="3 6" id="KW-0812">Transmembrane</keyword>
<evidence type="ECO:0000256" key="3">
    <source>
        <dbReference type="ARBA" id="ARBA00022692"/>
    </source>
</evidence>
<dbReference type="PANTHER" id="PTHR30572:SF18">
    <property type="entry name" value="ABC-TYPE MACROLIDE FAMILY EXPORT SYSTEM PERMEASE COMPONENT 2"/>
    <property type="match status" value="1"/>
</dbReference>
<dbReference type="PANTHER" id="PTHR30572">
    <property type="entry name" value="MEMBRANE COMPONENT OF TRANSPORTER-RELATED"/>
    <property type="match status" value="1"/>
</dbReference>
<feature type="transmembrane region" description="Helical" evidence="6">
    <location>
        <begin position="281"/>
        <end position="304"/>
    </location>
</feature>
<organism evidence="9 10">
    <name type="scientific">Pedobacter jamesrossensis</name>
    <dbReference type="NCBI Taxonomy" id="1908238"/>
    <lineage>
        <taxon>Bacteria</taxon>
        <taxon>Pseudomonadati</taxon>
        <taxon>Bacteroidota</taxon>
        <taxon>Sphingobacteriia</taxon>
        <taxon>Sphingobacteriales</taxon>
        <taxon>Sphingobacteriaceae</taxon>
        <taxon>Pedobacter</taxon>
    </lineage>
</organism>
<evidence type="ECO:0000256" key="2">
    <source>
        <dbReference type="ARBA" id="ARBA00022475"/>
    </source>
</evidence>
<feature type="transmembrane region" description="Helical" evidence="6">
    <location>
        <begin position="708"/>
        <end position="737"/>
    </location>
</feature>